<dbReference type="AlphaFoldDB" id="A0A2Z7B7V7"/>
<name>A0A2Z7B7V7_9LAMI</name>
<dbReference type="EMBL" id="KV009010">
    <property type="protein sequence ID" value="KZV29810.1"/>
    <property type="molecule type" value="Genomic_DNA"/>
</dbReference>
<evidence type="ECO:0000313" key="2">
    <source>
        <dbReference type="Proteomes" id="UP000250235"/>
    </source>
</evidence>
<reference evidence="1 2" key="1">
    <citation type="journal article" date="2015" name="Proc. Natl. Acad. Sci. U.S.A.">
        <title>The resurrection genome of Boea hygrometrica: A blueprint for survival of dehydration.</title>
        <authorList>
            <person name="Xiao L."/>
            <person name="Yang G."/>
            <person name="Zhang L."/>
            <person name="Yang X."/>
            <person name="Zhao S."/>
            <person name="Ji Z."/>
            <person name="Zhou Q."/>
            <person name="Hu M."/>
            <person name="Wang Y."/>
            <person name="Chen M."/>
            <person name="Xu Y."/>
            <person name="Jin H."/>
            <person name="Xiao X."/>
            <person name="Hu G."/>
            <person name="Bao F."/>
            <person name="Hu Y."/>
            <person name="Wan P."/>
            <person name="Li L."/>
            <person name="Deng X."/>
            <person name="Kuang T."/>
            <person name="Xiang C."/>
            <person name="Zhu J.K."/>
            <person name="Oliver M.J."/>
            <person name="He Y."/>
        </authorList>
    </citation>
    <scope>NUCLEOTIDE SEQUENCE [LARGE SCALE GENOMIC DNA]</scope>
    <source>
        <strain evidence="2">cv. XS01</strain>
    </source>
</reference>
<accession>A0A2Z7B7V7</accession>
<sequence length="267" mass="30386">MASPFITNALQVNFESVLEIFDNEGMLNMFKALEACGLRGFLGCQSVLYETELEQFFDTSLVQGGDITSAVSVGTVADEEQLQVFVEKETIEKSAGSNPTDEEQMSLDDLLMQISDDMMLPSVTDPEITKIMSDFPVKIKEMVELICADVDFLVQMRDQVMHDVVEFFHSFSINKLSDLALLRALVEKEKFMLFWAEVDSLETAVRRRVYILAKYREMILRKFLDSHRKYFTPGQPWIAMASQIIDLLSADHSKYLEELQARSAEGT</sequence>
<organism evidence="1 2">
    <name type="scientific">Dorcoceras hygrometricum</name>
    <dbReference type="NCBI Taxonomy" id="472368"/>
    <lineage>
        <taxon>Eukaryota</taxon>
        <taxon>Viridiplantae</taxon>
        <taxon>Streptophyta</taxon>
        <taxon>Embryophyta</taxon>
        <taxon>Tracheophyta</taxon>
        <taxon>Spermatophyta</taxon>
        <taxon>Magnoliopsida</taxon>
        <taxon>eudicotyledons</taxon>
        <taxon>Gunneridae</taxon>
        <taxon>Pentapetalae</taxon>
        <taxon>asterids</taxon>
        <taxon>lamiids</taxon>
        <taxon>Lamiales</taxon>
        <taxon>Gesneriaceae</taxon>
        <taxon>Didymocarpoideae</taxon>
        <taxon>Trichosporeae</taxon>
        <taxon>Loxocarpinae</taxon>
        <taxon>Dorcoceras</taxon>
    </lineage>
</organism>
<protein>
    <submittedName>
        <fullName evidence="1">Myosin heavy chain, striated muscle</fullName>
    </submittedName>
</protein>
<gene>
    <name evidence="1" type="ORF">F511_43932</name>
</gene>
<proteinExistence type="predicted"/>
<evidence type="ECO:0000313" key="1">
    <source>
        <dbReference type="EMBL" id="KZV29810.1"/>
    </source>
</evidence>
<keyword evidence="2" id="KW-1185">Reference proteome</keyword>
<dbReference type="Proteomes" id="UP000250235">
    <property type="component" value="Unassembled WGS sequence"/>
</dbReference>